<name>A0A5N6FV60_PETAA</name>
<sequence>MSNKYERQAEDDYEAQNDPSPVSGDFGDNSYAHETRSELKSHIPVVRDEANLADPMQPPFSNSDQQLERDEREAIDRSNILGGERLRHAKPNTQNKYDEGPGEDDLPEDALYGYSGRSTTGRTL</sequence>
<protein>
    <recommendedName>
        <fullName evidence="5">Histone chaperone domain-containing protein</fullName>
    </recommendedName>
</protein>
<reference evidence="2" key="2">
    <citation type="submission" date="2019-04" db="EMBL/GenBank/DDBJ databases">
        <title>Friends and foes A comparative genomics studyof 23 Aspergillus species from section Flavi.</title>
        <authorList>
            <consortium name="DOE Joint Genome Institute"/>
            <person name="Kjaerbolling I."/>
            <person name="Vesth T."/>
            <person name="Frisvad J.C."/>
            <person name="Nybo J.L."/>
            <person name="Theobald S."/>
            <person name="Kildgaard S."/>
            <person name="Isbrandt T."/>
            <person name="Kuo A."/>
            <person name="Sato A."/>
            <person name="Lyhne E.K."/>
            <person name="Kogle M.E."/>
            <person name="Wiebenga A."/>
            <person name="Kun R.S."/>
            <person name="Lubbers R.J."/>
            <person name="Makela M.R."/>
            <person name="Barry K."/>
            <person name="Chovatia M."/>
            <person name="Clum A."/>
            <person name="Daum C."/>
            <person name="Haridas S."/>
            <person name="He G."/>
            <person name="LaButti K."/>
            <person name="Lipzen A."/>
            <person name="Mondo S."/>
            <person name="Riley R."/>
            <person name="Salamov A."/>
            <person name="Simmons B.A."/>
            <person name="Magnuson J.K."/>
            <person name="Henrissat B."/>
            <person name="Mortensen U.H."/>
            <person name="Larsen T.O."/>
            <person name="Devries R.P."/>
            <person name="Grigoriev I.V."/>
            <person name="Machida M."/>
            <person name="Baker S.E."/>
            <person name="Andersen M.R."/>
        </authorList>
    </citation>
    <scope>NUCLEOTIDE SEQUENCE [LARGE SCALE GENOMIC DNA]</scope>
    <source>
        <strain evidence="2">IBT 14317</strain>
    </source>
</reference>
<reference evidence="3 4" key="1">
    <citation type="submission" date="2019-04" db="EMBL/GenBank/DDBJ databases">
        <title>Aspergillus burnettii sp. nov., novel species from soil in southeast Queensland.</title>
        <authorList>
            <person name="Gilchrist C.L.M."/>
            <person name="Pitt J.I."/>
            <person name="Lange L."/>
            <person name="Lacey H.J."/>
            <person name="Vuong D."/>
            <person name="Midgley D.J."/>
            <person name="Greenfield P."/>
            <person name="Bradbury M."/>
            <person name="Lacey E."/>
            <person name="Busk P.K."/>
            <person name="Pilgaard B."/>
            <person name="Chooi Y.H."/>
            <person name="Piggott A.M."/>
        </authorList>
    </citation>
    <scope>NUCLEOTIDE SEQUENCE [LARGE SCALE GENOMIC DNA]</scope>
    <source>
        <strain evidence="3 4">FRR 5400</strain>
    </source>
</reference>
<keyword evidence="4" id="KW-1185">Reference proteome</keyword>
<feature type="compositionally biased region" description="Basic and acidic residues" evidence="1">
    <location>
        <begin position="31"/>
        <end position="50"/>
    </location>
</feature>
<accession>A0A5N6FV60</accession>
<dbReference type="AlphaFoldDB" id="A0A5N6FV60"/>
<organism evidence="2">
    <name type="scientific">Petromyces alliaceus</name>
    <name type="common">Aspergillus alliaceus</name>
    <dbReference type="NCBI Taxonomy" id="209559"/>
    <lineage>
        <taxon>Eukaryota</taxon>
        <taxon>Fungi</taxon>
        <taxon>Dikarya</taxon>
        <taxon>Ascomycota</taxon>
        <taxon>Pezizomycotina</taxon>
        <taxon>Eurotiomycetes</taxon>
        <taxon>Eurotiomycetidae</taxon>
        <taxon>Eurotiales</taxon>
        <taxon>Aspergillaceae</taxon>
        <taxon>Aspergillus</taxon>
        <taxon>Aspergillus subgen. Circumdati</taxon>
    </lineage>
</organism>
<evidence type="ECO:0000313" key="3">
    <source>
        <dbReference type="EMBL" id="KAF5857770.1"/>
    </source>
</evidence>
<evidence type="ECO:0000313" key="2">
    <source>
        <dbReference type="EMBL" id="KAE8391129.1"/>
    </source>
</evidence>
<evidence type="ECO:0000313" key="4">
    <source>
        <dbReference type="Proteomes" id="UP000541154"/>
    </source>
</evidence>
<dbReference type="OMA" id="KYNEGPD"/>
<dbReference type="OrthoDB" id="4357148at2759"/>
<feature type="compositionally biased region" description="Basic and acidic residues" evidence="1">
    <location>
        <begin position="1"/>
        <end position="10"/>
    </location>
</feature>
<evidence type="ECO:0000256" key="1">
    <source>
        <dbReference type="SAM" id="MobiDB-lite"/>
    </source>
</evidence>
<proteinExistence type="predicted"/>
<dbReference type="EMBL" id="ML735248">
    <property type="protein sequence ID" value="KAE8391129.1"/>
    <property type="molecule type" value="Genomic_DNA"/>
</dbReference>
<feature type="region of interest" description="Disordered" evidence="1">
    <location>
        <begin position="1"/>
        <end position="124"/>
    </location>
</feature>
<dbReference type="Proteomes" id="UP000541154">
    <property type="component" value="Unassembled WGS sequence"/>
</dbReference>
<dbReference type="Proteomes" id="UP000326877">
    <property type="component" value="Unassembled WGS sequence"/>
</dbReference>
<accession>A0A8H5ZZ99</accession>
<accession>A0A5N7CB17</accession>
<dbReference type="EMBL" id="SPNV01000239">
    <property type="protein sequence ID" value="KAF5857770.1"/>
    <property type="molecule type" value="Genomic_DNA"/>
</dbReference>
<gene>
    <name evidence="2" type="ORF">BDV23DRAFT_153756</name>
    <name evidence="3" type="ORF">ETB97_005301</name>
</gene>
<feature type="compositionally biased region" description="Basic and acidic residues" evidence="1">
    <location>
        <begin position="66"/>
        <end position="76"/>
    </location>
</feature>
<evidence type="ECO:0008006" key="5">
    <source>
        <dbReference type="Google" id="ProtNLM"/>
    </source>
</evidence>